<protein>
    <submittedName>
        <fullName evidence="2">Uncharacterized protein</fullName>
    </submittedName>
</protein>
<gene>
    <name evidence="2" type="ORF">B4N89_42370</name>
</gene>
<sequence>MAPSFEDAFRAASERQAHARHEHGDRERRAQDGRSQARAIAEPALRALAEPVRRQLEASRIPTQTHTDRSRRGLFASRGRHFWPLAPSFRGAGETLNIAGWSSDSLVLTRDGHFTMDYRRPGSEGFEALLTDIDMADASRPPAGTRSGSLFVDRATRLVHYFGRLDNGVDEQAVRELSTYLGDLIVQLELVERNRRNGTAYGSRTR</sequence>
<name>A0A1T3NKF7_9ACTN</name>
<comment type="caution">
    <text evidence="2">The sequence shown here is derived from an EMBL/GenBank/DDBJ whole genome shotgun (WGS) entry which is preliminary data.</text>
</comment>
<dbReference type="RefSeq" id="WP_078981954.1">
    <property type="nucleotide sequence ID" value="NZ_MWQN01000004.1"/>
</dbReference>
<evidence type="ECO:0000313" key="3">
    <source>
        <dbReference type="Proteomes" id="UP000190037"/>
    </source>
</evidence>
<feature type="compositionally biased region" description="Basic and acidic residues" evidence="1">
    <location>
        <begin position="7"/>
        <end position="32"/>
    </location>
</feature>
<reference evidence="2 3" key="1">
    <citation type="submission" date="2017-03" db="EMBL/GenBank/DDBJ databases">
        <title>Draft genome sequence of Streptomyces scabrisporus NF3, endophyte isolated from Amphipterygium adstringens.</title>
        <authorList>
            <person name="Vazquez M."/>
            <person name="Ceapa C.D."/>
            <person name="Rodriguez Luna D."/>
            <person name="Sanchez Esquivel S."/>
        </authorList>
    </citation>
    <scope>NUCLEOTIDE SEQUENCE [LARGE SCALE GENOMIC DNA]</scope>
    <source>
        <strain evidence="2 3">NF3</strain>
    </source>
</reference>
<dbReference type="STRING" id="159449.B4N89_42370"/>
<organism evidence="2 3">
    <name type="scientific">Embleya scabrispora</name>
    <dbReference type="NCBI Taxonomy" id="159449"/>
    <lineage>
        <taxon>Bacteria</taxon>
        <taxon>Bacillati</taxon>
        <taxon>Actinomycetota</taxon>
        <taxon>Actinomycetes</taxon>
        <taxon>Kitasatosporales</taxon>
        <taxon>Streptomycetaceae</taxon>
        <taxon>Embleya</taxon>
    </lineage>
</organism>
<accession>A0A1T3NKF7</accession>
<evidence type="ECO:0000313" key="2">
    <source>
        <dbReference type="EMBL" id="OPC77195.1"/>
    </source>
</evidence>
<evidence type="ECO:0000256" key="1">
    <source>
        <dbReference type="SAM" id="MobiDB-lite"/>
    </source>
</evidence>
<keyword evidence="3" id="KW-1185">Reference proteome</keyword>
<dbReference type="Proteomes" id="UP000190037">
    <property type="component" value="Unassembled WGS sequence"/>
</dbReference>
<proteinExistence type="predicted"/>
<dbReference type="AlphaFoldDB" id="A0A1T3NKF7"/>
<dbReference type="EMBL" id="MWQN01000004">
    <property type="protein sequence ID" value="OPC77195.1"/>
    <property type="molecule type" value="Genomic_DNA"/>
</dbReference>
<feature type="region of interest" description="Disordered" evidence="1">
    <location>
        <begin position="1"/>
        <end position="37"/>
    </location>
</feature>
<dbReference type="OrthoDB" id="9775095at2"/>